<protein>
    <submittedName>
        <fullName evidence="1">Uncharacterized protein</fullName>
    </submittedName>
</protein>
<name>A0A8J1TCX4_OWEFU</name>
<evidence type="ECO:0000313" key="2">
    <source>
        <dbReference type="Proteomes" id="UP000749559"/>
    </source>
</evidence>
<comment type="caution">
    <text evidence="1">The sequence shown here is derived from an EMBL/GenBank/DDBJ whole genome shotgun (WGS) entry which is preliminary data.</text>
</comment>
<sequence>MEKSWEESLGFNAIAAFLFFLEVYHIVGHALILFRIRLLPRKDLVRVRYYFLIDALTVFVTSFVYTGRLRWLALLQNAQHIYFFITWNSPNEKHFTNRVISWSSLDWLKDEKTQSRQEWFIFLGTLFDVIVHCVNAYILSQYMHAVEMVVGLSLVSVLSYLILYNTRYAWSNPDEVPKWVEKRVKPVPPQNVGNATAYF</sequence>
<organism evidence="1 2">
    <name type="scientific">Owenia fusiformis</name>
    <name type="common">Polychaete worm</name>
    <dbReference type="NCBI Taxonomy" id="6347"/>
    <lineage>
        <taxon>Eukaryota</taxon>
        <taxon>Metazoa</taxon>
        <taxon>Spiralia</taxon>
        <taxon>Lophotrochozoa</taxon>
        <taxon>Annelida</taxon>
        <taxon>Polychaeta</taxon>
        <taxon>Sedentaria</taxon>
        <taxon>Canalipalpata</taxon>
        <taxon>Sabellida</taxon>
        <taxon>Oweniida</taxon>
        <taxon>Oweniidae</taxon>
        <taxon>Owenia</taxon>
    </lineage>
</organism>
<accession>A0A8J1TCX4</accession>
<dbReference type="Proteomes" id="UP000749559">
    <property type="component" value="Unassembled WGS sequence"/>
</dbReference>
<dbReference type="OrthoDB" id="6069173at2759"/>
<gene>
    <name evidence="1" type="ORF">OFUS_LOCUS22910</name>
</gene>
<dbReference type="AlphaFoldDB" id="A0A8J1TCX4"/>
<keyword evidence="2" id="KW-1185">Reference proteome</keyword>
<reference evidence="1" key="1">
    <citation type="submission" date="2022-03" db="EMBL/GenBank/DDBJ databases">
        <authorList>
            <person name="Martin C."/>
        </authorList>
    </citation>
    <scope>NUCLEOTIDE SEQUENCE</scope>
</reference>
<evidence type="ECO:0000313" key="1">
    <source>
        <dbReference type="EMBL" id="CAH1798824.1"/>
    </source>
</evidence>
<proteinExistence type="predicted"/>
<dbReference type="EMBL" id="CAIIXF020000011">
    <property type="protein sequence ID" value="CAH1798824.1"/>
    <property type="molecule type" value="Genomic_DNA"/>
</dbReference>